<sequence>MVNSTRNITADITMNGKKLEEVTSFKYFAATLGADGTNTTEVRIRKPWRR</sequence>
<gene>
    <name evidence="1" type="ORF">DPMN_075092</name>
</gene>
<dbReference type="AlphaFoldDB" id="A0A9D3YGF2"/>
<dbReference type="EMBL" id="JAIWYP010000015">
    <property type="protein sequence ID" value="KAH3700124.1"/>
    <property type="molecule type" value="Genomic_DNA"/>
</dbReference>
<organism evidence="1 2">
    <name type="scientific">Dreissena polymorpha</name>
    <name type="common">Zebra mussel</name>
    <name type="synonym">Mytilus polymorpha</name>
    <dbReference type="NCBI Taxonomy" id="45954"/>
    <lineage>
        <taxon>Eukaryota</taxon>
        <taxon>Metazoa</taxon>
        <taxon>Spiralia</taxon>
        <taxon>Lophotrochozoa</taxon>
        <taxon>Mollusca</taxon>
        <taxon>Bivalvia</taxon>
        <taxon>Autobranchia</taxon>
        <taxon>Heteroconchia</taxon>
        <taxon>Euheterodonta</taxon>
        <taxon>Imparidentia</taxon>
        <taxon>Neoheterodontei</taxon>
        <taxon>Myida</taxon>
        <taxon>Dreissenoidea</taxon>
        <taxon>Dreissenidae</taxon>
        <taxon>Dreissena</taxon>
    </lineage>
</organism>
<evidence type="ECO:0000313" key="1">
    <source>
        <dbReference type="EMBL" id="KAH3700124.1"/>
    </source>
</evidence>
<comment type="caution">
    <text evidence="1">The sequence shown here is derived from an EMBL/GenBank/DDBJ whole genome shotgun (WGS) entry which is preliminary data.</text>
</comment>
<accession>A0A9D3YGF2</accession>
<dbReference type="Proteomes" id="UP000828390">
    <property type="component" value="Unassembled WGS sequence"/>
</dbReference>
<reference evidence="1" key="2">
    <citation type="submission" date="2020-11" db="EMBL/GenBank/DDBJ databases">
        <authorList>
            <person name="McCartney M.A."/>
            <person name="Auch B."/>
            <person name="Kono T."/>
            <person name="Mallez S."/>
            <person name="Becker A."/>
            <person name="Gohl D.M."/>
            <person name="Silverstein K.A.T."/>
            <person name="Koren S."/>
            <person name="Bechman K.B."/>
            <person name="Herman A."/>
            <person name="Abrahante J.E."/>
            <person name="Garbe J."/>
        </authorList>
    </citation>
    <scope>NUCLEOTIDE SEQUENCE</scope>
    <source>
        <strain evidence="1">Duluth1</strain>
        <tissue evidence="1">Whole animal</tissue>
    </source>
</reference>
<proteinExistence type="predicted"/>
<evidence type="ECO:0000313" key="2">
    <source>
        <dbReference type="Proteomes" id="UP000828390"/>
    </source>
</evidence>
<keyword evidence="2" id="KW-1185">Reference proteome</keyword>
<protein>
    <submittedName>
        <fullName evidence="1">Uncharacterized protein</fullName>
    </submittedName>
</protein>
<reference evidence="1" key="1">
    <citation type="journal article" date="2019" name="bioRxiv">
        <title>The Genome of the Zebra Mussel, Dreissena polymorpha: A Resource for Invasive Species Research.</title>
        <authorList>
            <person name="McCartney M.A."/>
            <person name="Auch B."/>
            <person name="Kono T."/>
            <person name="Mallez S."/>
            <person name="Zhang Y."/>
            <person name="Obille A."/>
            <person name="Becker A."/>
            <person name="Abrahante J.E."/>
            <person name="Garbe J."/>
            <person name="Badalamenti J.P."/>
            <person name="Herman A."/>
            <person name="Mangelson H."/>
            <person name="Liachko I."/>
            <person name="Sullivan S."/>
            <person name="Sone E.D."/>
            <person name="Koren S."/>
            <person name="Silverstein K.A.T."/>
            <person name="Beckman K.B."/>
            <person name="Gohl D.M."/>
        </authorList>
    </citation>
    <scope>NUCLEOTIDE SEQUENCE</scope>
    <source>
        <strain evidence="1">Duluth1</strain>
        <tissue evidence="1">Whole animal</tissue>
    </source>
</reference>
<name>A0A9D3YGF2_DREPO</name>